<comment type="caution">
    <text evidence="3">The sequence shown here is derived from an EMBL/GenBank/DDBJ whole genome shotgun (WGS) entry which is preliminary data.</text>
</comment>
<evidence type="ECO:0000259" key="2">
    <source>
        <dbReference type="Pfam" id="PF14636"/>
    </source>
</evidence>
<feature type="compositionally biased region" description="Polar residues" evidence="1">
    <location>
        <begin position="780"/>
        <end position="798"/>
    </location>
</feature>
<feature type="compositionally biased region" description="Low complexity" evidence="1">
    <location>
        <begin position="351"/>
        <end position="364"/>
    </location>
</feature>
<feature type="compositionally biased region" description="Basic and acidic residues" evidence="1">
    <location>
        <begin position="770"/>
        <end position="779"/>
    </location>
</feature>
<gene>
    <name evidence="3" type="ORF">EYC80_001853</name>
</gene>
<dbReference type="PANTHER" id="PTHR21634:SF9">
    <property type="entry name" value="RE13835P"/>
    <property type="match status" value="1"/>
</dbReference>
<feature type="compositionally biased region" description="Low complexity" evidence="1">
    <location>
        <begin position="670"/>
        <end position="690"/>
    </location>
</feature>
<keyword evidence="4" id="KW-1185">Reference proteome</keyword>
<proteinExistence type="predicted"/>
<feature type="region of interest" description="Disordered" evidence="1">
    <location>
        <begin position="344"/>
        <end position="378"/>
    </location>
</feature>
<accession>A0A5N6K683</accession>
<dbReference type="AlphaFoldDB" id="A0A5N6K683"/>
<dbReference type="EMBL" id="VIGI01000007">
    <property type="protein sequence ID" value="KAB8298091.1"/>
    <property type="molecule type" value="Genomic_DNA"/>
</dbReference>
<dbReference type="PANTHER" id="PTHR21634">
    <property type="entry name" value="RE13835P"/>
    <property type="match status" value="1"/>
</dbReference>
<evidence type="ECO:0000256" key="1">
    <source>
        <dbReference type="SAM" id="MobiDB-lite"/>
    </source>
</evidence>
<protein>
    <recommendedName>
        <fullName evidence="2">Folliculin-interacting protein N-terminal domain-containing protein</fullName>
    </recommendedName>
</protein>
<feature type="compositionally biased region" description="Low complexity" evidence="1">
    <location>
        <begin position="726"/>
        <end position="741"/>
    </location>
</feature>
<feature type="compositionally biased region" description="Low complexity" evidence="1">
    <location>
        <begin position="256"/>
        <end position="271"/>
    </location>
</feature>
<dbReference type="GO" id="GO:0005737">
    <property type="term" value="C:cytoplasm"/>
    <property type="evidence" value="ECO:0007669"/>
    <property type="project" value="TreeGrafter"/>
</dbReference>
<feature type="region of interest" description="Disordered" evidence="1">
    <location>
        <begin position="1123"/>
        <end position="1150"/>
    </location>
</feature>
<organism evidence="3 4">
    <name type="scientific">Monilinia laxa</name>
    <name type="common">Brown rot fungus</name>
    <name type="synonym">Sclerotinia laxa</name>
    <dbReference type="NCBI Taxonomy" id="61186"/>
    <lineage>
        <taxon>Eukaryota</taxon>
        <taxon>Fungi</taxon>
        <taxon>Dikarya</taxon>
        <taxon>Ascomycota</taxon>
        <taxon>Pezizomycotina</taxon>
        <taxon>Leotiomycetes</taxon>
        <taxon>Helotiales</taxon>
        <taxon>Sclerotiniaceae</taxon>
        <taxon>Monilinia</taxon>
    </lineage>
</organism>
<dbReference type="InterPro" id="IPR028084">
    <property type="entry name" value="FNIP_N_dom"/>
</dbReference>
<dbReference type="GO" id="GO:0051087">
    <property type="term" value="F:protein-folding chaperone binding"/>
    <property type="evidence" value="ECO:0007669"/>
    <property type="project" value="TreeGrafter"/>
</dbReference>
<dbReference type="Proteomes" id="UP000326757">
    <property type="component" value="Unassembled WGS sequence"/>
</dbReference>
<sequence>MSLLGKLFSATSSTGQSNARSSNPLDSNLEDHFTYNLLFPDAEALCHKDQLFPFSSGTALSPTNANTFDLNGEIDLEMRDVRVIIMQEATSASGTPYVLYDSHTPPPTSPFSDRQNSNASAFPTRSENRRSISTPRKTSVGQNSRPVVIQQESTTPRALGGAFDRRSTHKPQLSYTETEGQRSAREYKEEVTTISNCIFGNSEVLAYKGTGTKVHILPSESRSCVGPSSYAADGSLGRASMRSSKLVQSFTLENVAGPSPAGLGAAATPSARGQDRKKVMITRMFPVPLPNDEADVQTPLPGGGDKDGYPFPKVSDHGTPERKPQPQQKRTPMYAVGLIISLPASPPRAPSAPTSRSSVRASSSYNEQDSFPSSFSSTKRAGWTMLGSGFGIESLESSIHSDVDDRIDMITQHWDIVTRTLTHLQAVATASLVCLLRQADISSPGPRRESHTRAPSASISIAGRRVTGDAKPFKVPKTNAKFVQLGQNCLVQIHKIHKEVDASRQRIVGGIKGLQVITGQGRWGIWREEARLAERWAGGKDKGFFFFNLLTGFLGNHTEWLQALGPDWYRRRHYQNQRSHKDDDVSVPARTIIVSNDKMAARRLIFLLSAFLPASHQITSLAHRPSTSVSLGALSQSPPTYIIPLREESLRRKINKRSSTSRAPHSRAMSFPAQSVQSSQPPKPQSETPSGLGITGHDVQRDRATSDVSQIKTANLPIPGSDGGTRKSSTATTRTATPITTVPHFSTRAPGRGTGPIPRPGSSGSLAADDLLRSLKRGDSSGQYSTVSTDSQGQNSRWGSMISGFWGSKRRPSTSTTNTSATSMEGVEINDPYYRDITSRPRGKLSNMDEEAPQVFLTKPIVQQERELRKSESGSTETARAIKHTLEQEVDEIAEQMIQVSERIPDPSGAYESPVKTSIADDGAIEIDVPLPDYLAFETAVSSPSSSGFLSTPGLGNGLEGFEHYSRAGPDSDTTINVGGYLSSYHPDFALQAVPSHSDLIAEIKESMRAEPTPAITSTPHAEHGHADRWVDVSSALVADTTSFTITHIRYRRLVKLKENVDPTTPAVSTSLESKYNNVYSAILLTPSVEVYDDHEDQFIEEQLVSMDETLIEAVERIIAQSGTGSRQSSACSSRSTSRRPVVGRERSNSDAKAIIGNGAHLEVPRNECKKMVLSALEEIVKEVAERREEELDGEGGVRREKESFLREGVRTWLGTVESVE</sequence>
<reference evidence="3 4" key="1">
    <citation type="submission" date="2019-06" db="EMBL/GenBank/DDBJ databases">
        <title>Genome Sequence of the Brown Rot Fungal Pathogen Monilinia laxa.</title>
        <authorList>
            <person name="De Miccolis Angelini R.M."/>
            <person name="Landi L."/>
            <person name="Abate D."/>
            <person name="Pollastro S."/>
            <person name="Romanazzi G."/>
            <person name="Faretra F."/>
        </authorList>
    </citation>
    <scope>NUCLEOTIDE SEQUENCE [LARGE SCALE GENOMIC DNA]</scope>
    <source>
        <strain evidence="3 4">Mlax316</strain>
    </source>
</reference>
<feature type="region of interest" description="Disordered" evidence="1">
    <location>
        <begin position="255"/>
        <end position="332"/>
    </location>
</feature>
<feature type="compositionally biased region" description="Basic and acidic residues" evidence="1">
    <location>
        <begin position="304"/>
        <end position="324"/>
    </location>
</feature>
<evidence type="ECO:0000313" key="4">
    <source>
        <dbReference type="Proteomes" id="UP000326757"/>
    </source>
</evidence>
<feature type="compositionally biased region" description="Polar residues" evidence="1">
    <location>
        <begin position="365"/>
        <end position="378"/>
    </location>
</feature>
<feature type="region of interest" description="Disordered" evidence="1">
    <location>
        <begin position="96"/>
        <end position="186"/>
    </location>
</feature>
<name>A0A5N6K683_MONLA</name>
<dbReference type="GO" id="GO:0042030">
    <property type="term" value="F:ATPase inhibitor activity"/>
    <property type="evidence" value="ECO:0007669"/>
    <property type="project" value="TreeGrafter"/>
</dbReference>
<evidence type="ECO:0000313" key="3">
    <source>
        <dbReference type="EMBL" id="KAB8298091.1"/>
    </source>
</evidence>
<feature type="region of interest" description="Disordered" evidence="1">
    <location>
        <begin position="645"/>
        <end position="798"/>
    </location>
</feature>
<dbReference type="Pfam" id="PF14636">
    <property type="entry name" value="FNIP_N"/>
    <property type="match status" value="1"/>
</dbReference>
<feature type="compositionally biased region" description="Low complexity" evidence="1">
    <location>
        <begin position="1123"/>
        <end position="1140"/>
    </location>
</feature>
<feature type="compositionally biased region" description="Polar residues" evidence="1">
    <location>
        <begin position="110"/>
        <end position="156"/>
    </location>
</feature>
<dbReference type="OrthoDB" id="5428015at2759"/>
<feature type="domain" description="Folliculin-interacting protein N-terminal" evidence="2">
    <location>
        <begin position="80"/>
        <end position="224"/>
    </location>
</feature>